<reference evidence="2 3" key="1">
    <citation type="submission" date="2019-06" db="EMBL/GenBank/DDBJ databases">
        <title>Wine fermentation using esterase from Monascus purpureus.</title>
        <authorList>
            <person name="Geng C."/>
            <person name="Zhang Y."/>
        </authorList>
    </citation>
    <scope>NUCLEOTIDE SEQUENCE [LARGE SCALE GENOMIC DNA]</scope>
    <source>
        <strain evidence="2">HQ1</strain>
    </source>
</reference>
<keyword evidence="3" id="KW-1185">Reference proteome</keyword>
<dbReference type="STRING" id="5098.A0A507R6D8"/>
<feature type="compositionally biased region" description="Low complexity" evidence="1">
    <location>
        <begin position="183"/>
        <end position="192"/>
    </location>
</feature>
<evidence type="ECO:0000256" key="1">
    <source>
        <dbReference type="SAM" id="MobiDB-lite"/>
    </source>
</evidence>
<comment type="caution">
    <text evidence="2">The sequence shown here is derived from an EMBL/GenBank/DDBJ whole genome shotgun (WGS) entry which is preliminary data.</text>
</comment>
<proteinExistence type="predicted"/>
<evidence type="ECO:0000313" key="2">
    <source>
        <dbReference type="EMBL" id="TQB76848.1"/>
    </source>
</evidence>
<accession>A0A507R6D8</accession>
<feature type="compositionally biased region" description="Polar residues" evidence="1">
    <location>
        <begin position="228"/>
        <end position="241"/>
    </location>
</feature>
<feature type="compositionally biased region" description="Polar residues" evidence="1">
    <location>
        <begin position="323"/>
        <end position="332"/>
    </location>
</feature>
<feature type="compositionally biased region" description="Polar residues" evidence="1">
    <location>
        <begin position="169"/>
        <end position="182"/>
    </location>
</feature>
<gene>
    <name evidence="2" type="ORF">MPDQ_006625</name>
</gene>
<name>A0A507R6D8_MONPU</name>
<feature type="compositionally biased region" description="Polar residues" evidence="1">
    <location>
        <begin position="258"/>
        <end position="267"/>
    </location>
</feature>
<feature type="region of interest" description="Disordered" evidence="1">
    <location>
        <begin position="315"/>
        <end position="345"/>
    </location>
</feature>
<feature type="compositionally biased region" description="Polar residues" evidence="1">
    <location>
        <begin position="136"/>
        <end position="153"/>
    </location>
</feature>
<dbReference type="Proteomes" id="UP000319663">
    <property type="component" value="Unassembled WGS sequence"/>
</dbReference>
<feature type="compositionally biased region" description="Low complexity" evidence="1">
    <location>
        <begin position="333"/>
        <end position="345"/>
    </location>
</feature>
<feature type="region of interest" description="Disordered" evidence="1">
    <location>
        <begin position="1"/>
        <end position="22"/>
    </location>
</feature>
<protein>
    <submittedName>
        <fullName evidence="2">Uncharacterized protein</fullName>
    </submittedName>
</protein>
<organism evidence="2 3">
    <name type="scientific">Monascus purpureus</name>
    <name type="common">Red mold</name>
    <name type="synonym">Monascus anka</name>
    <dbReference type="NCBI Taxonomy" id="5098"/>
    <lineage>
        <taxon>Eukaryota</taxon>
        <taxon>Fungi</taxon>
        <taxon>Dikarya</taxon>
        <taxon>Ascomycota</taxon>
        <taxon>Pezizomycotina</taxon>
        <taxon>Eurotiomycetes</taxon>
        <taxon>Eurotiomycetidae</taxon>
        <taxon>Eurotiales</taxon>
        <taxon>Aspergillaceae</taxon>
        <taxon>Monascus</taxon>
    </lineage>
</organism>
<dbReference type="EMBL" id="VIFY01000006">
    <property type="protein sequence ID" value="TQB76848.1"/>
    <property type="molecule type" value="Genomic_DNA"/>
</dbReference>
<evidence type="ECO:0000313" key="3">
    <source>
        <dbReference type="Proteomes" id="UP000319663"/>
    </source>
</evidence>
<feature type="region of interest" description="Disordered" evidence="1">
    <location>
        <begin position="136"/>
        <end position="192"/>
    </location>
</feature>
<feature type="region of interest" description="Disordered" evidence="1">
    <location>
        <begin position="215"/>
        <end position="271"/>
    </location>
</feature>
<sequence>MSSPDLDLDITSVPRSREENQERAFIAASRRKDRSLDARLESANRASMLHKQRTGKALHITKEIVENEAMYEEIDERYQEKRIRMLQAQNLQIEEQFRRHLLAAFAGNNPFVHNNTTNNSSIHARRASAMPLRSTVHNNGVKKSSIDLSNRRSSIAGPVPAQVDHAYTMPTSPSRHYSLNMQSSSSSPSSYLPSDFCPNLSLTPSPLQSYIAQPEPVWQQQQQQQQQPWSGPNQSYLNSGIYQHLQQQPPPPQFMQQLASNASSQTRQFRDRVGSAPEINVQGLFSTMTPTTHHNRMASEPVPGLQDMNITVSSAANTPKLGTPSTDASDNYTTPVPSTPTSPNVTIATEEASGKESGLMVSNCEGFDPDFDDFSRFALGLGSNIIDTPAEPFFFDDFVSFDDYAMAA</sequence>
<dbReference type="AlphaFoldDB" id="A0A507R6D8"/>